<dbReference type="RefSeq" id="YP_009273516.1">
    <property type="nucleotide sequence ID" value="NC_030906.1"/>
</dbReference>
<feature type="region of interest" description="Disordered" evidence="1">
    <location>
        <begin position="184"/>
        <end position="220"/>
    </location>
</feature>
<feature type="domain" description="LysM" evidence="2">
    <location>
        <begin position="217"/>
        <end position="264"/>
    </location>
</feature>
<dbReference type="InterPro" id="IPR036779">
    <property type="entry name" value="LysM_dom_sf"/>
</dbReference>
<dbReference type="SUPFAM" id="SSF54106">
    <property type="entry name" value="LysM domain"/>
    <property type="match status" value="1"/>
</dbReference>
<organism evidence="3 4">
    <name type="scientific">Gordonia phage GMA6</name>
    <dbReference type="NCBI Taxonomy" id="1647285"/>
    <lineage>
        <taxon>Viruses</taxon>
        <taxon>Duplodnaviria</taxon>
        <taxon>Heunggongvirae</taxon>
        <taxon>Uroviricota</taxon>
        <taxon>Caudoviricetes</taxon>
        <taxon>Bendigovirus</taxon>
        <taxon>Bendigovirus GMA6</taxon>
    </lineage>
</organism>
<name>A0A0K0NKR8_9CAUD</name>
<dbReference type="SMART" id="SM00257">
    <property type="entry name" value="LysM"/>
    <property type="match status" value="1"/>
</dbReference>
<dbReference type="EMBL" id="KR063280">
    <property type="protein sequence ID" value="AKL88315.1"/>
    <property type="molecule type" value="Genomic_DNA"/>
</dbReference>
<dbReference type="Gene3D" id="3.10.350.10">
    <property type="entry name" value="LysM domain"/>
    <property type="match status" value="1"/>
</dbReference>
<protein>
    <submittedName>
        <fullName evidence="3">Putative lysin</fullName>
    </submittedName>
</protein>
<evidence type="ECO:0000313" key="4">
    <source>
        <dbReference type="Proteomes" id="UP000203886"/>
    </source>
</evidence>
<evidence type="ECO:0000259" key="2">
    <source>
        <dbReference type="PROSITE" id="PS51782"/>
    </source>
</evidence>
<reference evidence="3 4" key="1">
    <citation type="journal article" date="2015" name="PLoS ONE">
        <title>Lysis to Kill: Evaluation of the Lytic Abilities, and Genomics of Nine Bacteriophages Infective for Gordonia spp. and Their Potential Use in Activated Sludge Foam Biocontrol.</title>
        <authorList>
            <person name="Dyson Z.A."/>
            <person name="Tucci J."/>
            <person name="Seviour R.J."/>
            <person name="Petrovski S."/>
        </authorList>
    </citation>
    <scope>NUCLEOTIDE SEQUENCE [LARGE SCALE GENOMIC DNA]</scope>
</reference>
<dbReference type="KEGG" id="vg:28801084"/>
<evidence type="ECO:0000313" key="3">
    <source>
        <dbReference type="EMBL" id="AKL88315.1"/>
    </source>
</evidence>
<proteinExistence type="predicted"/>
<dbReference type="PROSITE" id="PS51782">
    <property type="entry name" value="LYSM"/>
    <property type="match status" value="1"/>
</dbReference>
<evidence type="ECO:0000256" key="1">
    <source>
        <dbReference type="SAM" id="MobiDB-lite"/>
    </source>
</evidence>
<dbReference type="CDD" id="cd00118">
    <property type="entry name" value="LysM"/>
    <property type="match status" value="1"/>
</dbReference>
<keyword evidence="4" id="KW-1185">Reference proteome</keyword>
<dbReference type="Proteomes" id="UP000203886">
    <property type="component" value="Segment"/>
</dbReference>
<dbReference type="GeneID" id="28801084"/>
<accession>A0A0K0NKR8</accession>
<sequence length="265" mass="28871">MPSVQIIVPKYDSKSGRPKMILMGSNGDMFSVPWAPRSVQHSNLGEEVVEVERAGRYPELMVKNPQLHKMSFGLTLGKDINVSIEPELKRLEAIIKAGGWIQILYGQRETGLWKNVGFSYESVEREPIQNQISRATVSLDFTEVPDARVTVAKFSNDFNFRDDAVTASISQSLVELAKTTRAISTGSNTNTGTSTSGPANSGTGGNTGAGGSTTTTPPHIVQSGETLLSIAQKYYGQYGEQFWRLIGDYNKVIGSLNIGQILRIP</sequence>
<gene>
    <name evidence="3" type="ORF">GMA6_34</name>
</gene>
<feature type="compositionally biased region" description="Gly residues" evidence="1">
    <location>
        <begin position="202"/>
        <end position="211"/>
    </location>
</feature>
<feature type="compositionally biased region" description="Low complexity" evidence="1">
    <location>
        <begin position="184"/>
        <end position="201"/>
    </location>
</feature>
<dbReference type="InterPro" id="IPR018392">
    <property type="entry name" value="LysM"/>
</dbReference>